<comment type="catalytic activity">
    <reaction evidence="8 10">
        <text>dITP + H2O = dIMP + diphosphate + H(+)</text>
        <dbReference type="Rhea" id="RHEA:28342"/>
        <dbReference type="ChEBI" id="CHEBI:15377"/>
        <dbReference type="ChEBI" id="CHEBI:15378"/>
        <dbReference type="ChEBI" id="CHEBI:33019"/>
        <dbReference type="ChEBI" id="CHEBI:61194"/>
        <dbReference type="ChEBI" id="CHEBI:61382"/>
        <dbReference type="EC" id="3.6.1.66"/>
    </reaction>
</comment>
<evidence type="ECO:0000256" key="11">
    <source>
        <dbReference type="SAM" id="MobiDB-lite"/>
    </source>
</evidence>
<evidence type="ECO:0000256" key="7">
    <source>
        <dbReference type="ARBA" id="ARBA00023080"/>
    </source>
</evidence>
<feature type="region of interest" description="Disordered" evidence="11">
    <location>
        <begin position="57"/>
        <end position="83"/>
    </location>
</feature>
<evidence type="ECO:0000256" key="9">
    <source>
        <dbReference type="ARBA" id="ARBA00052017"/>
    </source>
</evidence>
<dbReference type="Pfam" id="PF01725">
    <property type="entry name" value="Ham1p_like"/>
    <property type="match status" value="1"/>
</dbReference>
<feature type="binding site" evidence="10">
    <location>
        <position position="55"/>
    </location>
    <ligand>
        <name>Mg(2+)</name>
        <dbReference type="ChEBI" id="CHEBI:18420"/>
    </ligand>
</feature>
<dbReference type="CDD" id="cd00515">
    <property type="entry name" value="HAM1"/>
    <property type="match status" value="1"/>
</dbReference>
<dbReference type="PANTHER" id="PTHR11067">
    <property type="entry name" value="INOSINE TRIPHOSPHATE PYROPHOSPHATASE/HAM1 PROTEIN"/>
    <property type="match status" value="1"/>
</dbReference>
<keyword evidence="6 10" id="KW-0460">Magnesium</keyword>
<feature type="binding site" evidence="10">
    <location>
        <position position="85"/>
    </location>
    <ligand>
        <name>substrate</name>
    </ligand>
</feature>
<comment type="catalytic activity">
    <reaction evidence="9 10">
        <text>XTP + H2O = XMP + diphosphate + H(+)</text>
        <dbReference type="Rhea" id="RHEA:28610"/>
        <dbReference type="ChEBI" id="CHEBI:15377"/>
        <dbReference type="ChEBI" id="CHEBI:15378"/>
        <dbReference type="ChEBI" id="CHEBI:33019"/>
        <dbReference type="ChEBI" id="CHEBI:57464"/>
        <dbReference type="ChEBI" id="CHEBI:61314"/>
        <dbReference type="EC" id="3.6.1.66"/>
    </reaction>
</comment>
<dbReference type="InterPro" id="IPR002637">
    <property type="entry name" value="RdgB/HAM1"/>
</dbReference>
<protein>
    <recommendedName>
        <fullName evidence="10">dITP/XTP pyrophosphatase</fullName>
        <ecNumber evidence="10">3.6.1.66</ecNumber>
    </recommendedName>
    <alternativeName>
        <fullName evidence="10">Non-canonical purine NTP pyrophosphatase</fullName>
    </alternativeName>
    <alternativeName>
        <fullName evidence="10">Non-standard purine NTP pyrophosphatase</fullName>
    </alternativeName>
    <alternativeName>
        <fullName evidence="10">Nucleoside-triphosphate diphosphatase</fullName>
    </alternativeName>
    <alternativeName>
        <fullName evidence="10">Nucleoside-triphosphate pyrophosphatase</fullName>
        <shortName evidence="10">NTPase</shortName>
    </alternativeName>
</protein>
<comment type="similarity">
    <text evidence="1 10">Belongs to the HAM1 NTPase family.</text>
</comment>
<sequence length="213" mass="22223">MVDAAQGAPTGRRLSAPRLIVASHNRGKVREIGDLLRPYGLATVSVADLGLPVPDETSGTFAGNARQKAHAAAQATGEPALSDDSGLEVAALGGEPGVDTALWAGPERDFGLAMAKVEDRLKALGPDVDRGARFVCALCLAWPDGHDETVLGTVSGRLVWPPRGDRGFGFDPVFVPDGHEQTFAEMDPAAKHAMSHRADAFAKLIRTSLGAAP</sequence>
<dbReference type="InParanoid" id="A0A4R2P984"/>
<dbReference type="GO" id="GO:0036220">
    <property type="term" value="F:ITP diphosphatase activity"/>
    <property type="evidence" value="ECO:0007669"/>
    <property type="project" value="UniProtKB-UniRule"/>
</dbReference>
<dbReference type="GO" id="GO:0035870">
    <property type="term" value="F:dITP diphosphatase activity"/>
    <property type="evidence" value="ECO:0007669"/>
    <property type="project" value="UniProtKB-UniRule"/>
</dbReference>
<reference evidence="12 13" key="1">
    <citation type="submission" date="2019-03" db="EMBL/GenBank/DDBJ databases">
        <title>Genomic Encyclopedia of Type Strains, Phase IV (KMG-IV): sequencing the most valuable type-strain genomes for metagenomic binning, comparative biology and taxonomic classification.</title>
        <authorList>
            <person name="Goeker M."/>
        </authorList>
    </citation>
    <scope>NUCLEOTIDE SEQUENCE [LARGE SCALE GENOMIC DNA]</scope>
    <source>
        <strain evidence="12 13">DSM 2132</strain>
    </source>
</reference>
<feature type="compositionally biased region" description="Low complexity" evidence="11">
    <location>
        <begin position="62"/>
        <end position="75"/>
    </location>
</feature>
<dbReference type="EC" id="3.6.1.66" evidence="10"/>
<dbReference type="GO" id="GO:0005829">
    <property type="term" value="C:cytosol"/>
    <property type="evidence" value="ECO:0007669"/>
    <property type="project" value="TreeGrafter"/>
</dbReference>
<feature type="binding site" evidence="10">
    <location>
        <position position="84"/>
    </location>
    <ligand>
        <name>Mg(2+)</name>
        <dbReference type="ChEBI" id="CHEBI:18420"/>
    </ligand>
</feature>
<accession>A0A4R2P984</accession>
<name>A0A4R2P984_RHOSA</name>
<gene>
    <name evidence="12" type="ORF">EV659_11142</name>
</gene>
<keyword evidence="13" id="KW-1185">Reference proteome</keyword>
<feature type="binding site" evidence="10">
    <location>
        <begin position="23"/>
        <end position="28"/>
    </location>
    <ligand>
        <name>substrate</name>
    </ligand>
</feature>
<feature type="active site" description="Proton acceptor" evidence="10">
    <location>
        <position position="84"/>
    </location>
</feature>
<comment type="caution">
    <text evidence="12">The sequence shown here is derived from an EMBL/GenBank/DDBJ whole genome shotgun (WGS) entry which is preliminary data.</text>
</comment>
<feature type="binding site" evidence="10">
    <location>
        <position position="191"/>
    </location>
    <ligand>
        <name>substrate</name>
    </ligand>
</feature>
<dbReference type="Proteomes" id="UP000295399">
    <property type="component" value="Unassembled WGS sequence"/>
</dbReference>
<dbReference type="PANTHER" id="PTHR11067:SF9">
    <property type="entry name" value="INOSINE TRIPHOSPHATE PYROPHOSPHATASE"/>
    <property type="match status" value="1"/>
</dbReference>
<dbReference type="InterPro" id="IPR020922">
    <property type="entry name" value="dITP/XTP_pyrophosphatase"/>
</dbReference>
<evidence type="ECO:0000256" key="10">
    <source>
        <dbReference type="HAMAP-Rule" id="MF_01405"/>
    </source>
</evidence>
<keyword evidence="7 10" id="KW-0546">Nucleotide metabolism</keyword>
<comment type="catalytic activity">
    <reaction evidence="10">
        <text>ITP + H2O = IMP + diphosphate + H(+)</text>
        <dbReference type="Rhea" id="RHEA:29399"/>
        <dbReference type="ChEBI" id="CHEBI:15377"/>
        <dbReference type="ChEBI" id="CHEBI:15378"/>
        <dbReference type="ChEBI" id="CHEBI:33019"/>
        <dbReference type="ChEBI" id="CHEBI:58053"/>
        <dbReference type="ChEBI" id="CHEBI:61402"/>
        <dbReference type="EC" id="3.6.1.66"/>
    </reaction>
</comment>
<feature type="binding site" evidence="10">
    <location>
        <begin position="168"/>
        <end position="171"/>
    </location>
    <ligand>
        <name>substrate</name>
    </ligand>
</feature>
<evidence type="ECO:0000256" key="4">
    <source>
        <dbReference type="ARBA" id="ARBA00022741"/>
    </source>
</evidence>
<dbReference type="OrthoDB" id="9807456at2"/>
<evidence type="ECO:0000256" key="8">
    <source>
        <dbReference type="ARBA" id="ARBA00051875"/>
    </source>
</evidence>
<dbReference type="InterPro" id="IPR029001">
    <property type="entry name" value="ITPase-like_fam"/>
</dbReference>
<evidence type="ECO:0000256" key="3">
    <source>
        <dbReference type="ARBA" id="ARBA00022723"/>
    </source>
</evidence>
<evidence type="ECO:0000256" key="5">
    <source>
        <dbReference type="ARBA" id="ARBA00022801"/>
    </source>
</evidence>
<evidence type="ECO:0000313" key="13">
    <source>
        <dbReference type="Proteomes" id="UP000295399"/>
    </source>
</evidence>
<organism evidence="12 13">
    <name type="scientific">Rhodothalassium salexigens DSM 2132</name>
    <dbReference type="NCBI Taxonomy" id="1188247"/>
    <lineage>
        <taxon>Bacteria</taxon>
        <taxon>Pseudomonadati</taxon>
        <taxon>Pseudomonadota</taxon>
        <taxon>Alphaproteobacteria</taxon>
        <taxon>Rhodothalassiales</taxon>
        <taxon>Rhodothalassiaceae</taxon>
        <taxon>Rhodothalassium</taxon>
    </lineage>
</organism>
<dbReference type="GO" id="GO:0009117">
    <property type="term" value="P:nucleotide metabolic process"/>
    <property type="evidence" value="ECO:0007669"/>
    <property type="project" value="UniProtKB-KW"/>
</dbReference>
<dbReference type="FunFam" id="3.90.950.10:FF:000001">
    <property type="entry name" value="dITP/XTP pyrophosphatase"/>
    <property type="match status" value="1"/>
</dbReference>
<keyword evidence="4 10" id="KW-0547">Nucleotide-binding</keyword>
<keyword evidence="3 10" id="KW-0479">Metal-binding</keyword>
<evidence type="ECO:0000256" key="6">
    <source>
        <dbReference type="ARBA" id="ARBA00022842"/>
    </source>
</evidence>
<dbReference type="GO" id="GO:0017111">
    <property type="term" value="F:ribonucleoside triphosphate phosphatase activity"/>
    <property type="evidence" value="ECO:0007669"/>
    <property type="project" value="InterPro"/>
</dbReference>
<feature type="binding site" evidence="10">
    <location>
        <begin position="196"/>
        <end position="197"/>
    </location>
    <ligand>
        <name>substrate</name>
    </ligand>
</feature>
<evidence type="ECO:0000313" key="12">
    <source>
        <dbReference type="EMBL" id="TCP31472.1"/>
    </source>
</evidence>
<dbReference type="RefSeq" id="WP_132709282.1">
    <property type="nucleotide sequence ID" value="NZ_JACIGF010000011.1"/>
</dbReference>
<comment type="function">
    <text evidence="10">Pyrophosphatase that catalyzes the hydrolysis of nucleoside triphosphates to their monophosphate derivatives, with a high preference for the non-canonical purine nucleotides XTP (xanthosine triphosphate), dITP (deoxyinosine triphosphate) and ITP. Seems to function as a house-cleaning enzyme that removes non-canonical purine nucleotides from the nucleotide pool, thus preventing their incorporation into DNA/RNA and avoiding chromosomal lesions.</text>
</comment>
<evidence type="ECO:0000256" key="1">
    <source>
        <dbReference type="ARBA" id="ARBA00008023"/>
    </source>
</evidence>
<dbReference type="EMBL" id="SLXO01000011">
    <property type="protein sequence ID" value="TCP31472.1"/>
    <property type="molecule type" value="Genomic_DNA"/>
</dbReference>
<comment type="cofactor">
    <cofactor evidence="10">
        <name>Mg(2+)</name>
        <dbReference type="ChEBI" id="CHEBI:18420"/>
    </cofactor>
    <text evidence="10">Binds 1 Mg(2+) ion per subunit.</text>
</comment>
<dbReference type="Gene3D" id="3.90.950.10">
    <property type="match status" value="1"/>
</dbReference>
<comment type="subunit">
    <text evidence="2 10">Homodimer.</text>
</comment>
<dbReference type="FunCoup" id="A0A4R2P984">
    <property type="interactions" value="525"/>
</dbReference>
<evidence type="ECO:0000256" key="2">
    <source>
        <dbReference type="ARBA" id="ARBA00011738"/>
    </source>
</evidence>
<keyword evidence="5 10" id="KW-0378">Hydrolase</keyword>
<dbReference type="AlphaFoldDB" id="A0A4R2P984"/>
<dbReference type="SUPFAM" id="SSF52972">
    <property type="entry name" value="ITPase-like"/>
    <property type="match status" value="1"/>
</dbReference>
<dbReference type="GO" id="GO:0036222">
    <property type="term" value="F:XTP diphosphatase activity"/>
    <property type="evidence" value="ECO:0007669"/>
    <property type="project" value="UniProtKB-UniRule"/>
</dbReference>
<dbReference type="HAMAP" id="MF_01405">
    <property type="entry name" value="Non_canon_purine_NTPase"/>
    <property type="match status" value="1"/>
</dbReference>
<dbReference type="GO" id="GO:0000166">
    <property type="term" value="F:nucleotide binding"/>
    <property type="evidence" value="ECO:0007669"/>
    <property type="project" value="UniProtKB-KW"/>
</dbReference>
<proteinExistence type="inferred from homology"/>
<dbReference type="GO" id="GO:0009146">
    <property type="term" value="P:purine nucleoside triphosphate catabolic process"/>
    <property type="evidence" value="ECO:0007669"/>
    <property type="project" value="UniProtKB-UniRule"/>
</dbReference>
<dbReference type="GO" id="GO:0046872">
    <property type="term" value="F:metal ion binding"/>
    <property type="evidence" value="ECO:0007669"/>
    <property type="project" value="UniProtKB-KW"/>
</dbReference>